<evidence type="ECO:0000256" key="11">
    <source>
        <dbReference type="ARBA" id="ARBA00022989"/>
    </source>
</evidence>
<dbReference type="SMART" id="SM00388">
    <property type="entry name" value="HisKA"/>
    <property type="match status" value="1"/>
</dbReference>
<accession>Q2S7T2</accession>
<dbReference type="PROSITE" id="PS50885">
    <property type="entry name" value="HAMP"/>
    <property type="match status" value="1"/>
</dbReference>
<evidence type="ECO:0000313" key="19">
    <source>
        <dbReference type="Proteomes" id="UP000000238"/>
    </source>
</evidence>
<organism evidence="18 19">
    <name type="scientific">Hahella chejuensis (strain KCTC 2396)</name>
    <dbReference type="NCBI Taxonomy" id="349521"/>
    <lineage>
        <taxon>Bacteria</taxon>
        <taxon>Pseudomonadati</taxon>
        <taxon>Pseudomonadota</taxon>
        <taxon>Gammaproteobacteria</taxon>
        <taxon>Oceanospirillales</taxon>
        <taxon>Hahellaceae</taxon>
        <taxon>Hahella</taxon>
    </lineage>
</organism>
<dbReference type="eggNOG" id="COG5278">
    <property type="taxonomic scope" value="Bacteria"/>
</dbReference>
<sequence>MFKRLQPQAVWQLVLISLMTVVAPLGLLLYHTTVSLQTLALDSRAVTEDSVAMAQNGRNAKASLIDMERVARQYMVIGDKALVDLFKSASEQFLAPLTEIAQLLGTPEARALLADVKEQQLDLQTKLEKEKPNSPALTKEMAEFSSLQRSADRLILQARTFSEDKLHELGRAAAQARENVIQSTLVLAPVTLALIVLFTYLIVRPVRQLKAAIRTLSIGRHKPIELFGPQELVQLAEELNSLQERLSQVEDQKQQFLRHVSHELKTPLASIREGVALLQEEVVGQISHGQREVLYLVNENGRALQQLIENLLSFNRLNFSGQAQKMTFDVSALVEELLHLHWLSLTHKRQIICVGGPQLTLTAERPRLHSALDNLISNAIAYGASEGRIWLEWNIEDDHFILRVTNTGAPIPEAERSRIFEPFYQGSVKRSGAVKGSGIGLSVARECVQTQGGELKLLTTTGQLVSFAIYLPRTVVSAI</sequence>
<name>Q2S7T2_HAHCH</name>
<keyword evidence="4" id="KW-1003">Cell membrane</keyword>
<dbReference type="SMART" id="SM00387">
    <property type="entry name" value="HATPase_c"/>
    <property type="match status" value="1"/>
</dbReference>
<dbReference type="CDD" id="cd06225">
    <property type="entry name" value="HAMP"/>
    <property type="match status" value="1"/>
</dbReference>
<dbReference type="GO" id="GO:0005524">
    <property type="term" value="F:ATP binding"/>
    <property type="evidence" value="ECO:0007669"/>
    <property type="project" value="UniProtKB-KW"/>
</dbReference>
<evidence type="ECO:0000256" key="13">
    <source>
        <dbReference type="ARBA" id="ARBA00023136"/>
    </source>
</evidence>
<dbReference type="Pfam" id="PF00512">
    <property type="entry name" value="HisKA"/>
    <property type="match status" value="1"/>
</dbReference>
<reference evidence="18 19" key="1">
    <citation type="journal article" date="2005" name="Nucleic Acids Res.">
        <title>Genomic blueprint of Hahella chejuensis, a marine microbe producing an algicidal agent.</title>
        <authorList>
            <person name="Jeong H."/>
            <person name="Yim J.H."/>
            <person name="Lee C."/>
            <person name="Choi S.-H."/>
            <person name="Park Y.K."/>
            <person name="Yoon S.H."/>
            <person name="Hur C.-G."/>
            <person name="Kang H.-Y."/>
            <person name="Kim D."/>
            <person name="Lee H.H."/>
            <person name="Park K.H."/>
            <person name="Park S.-H."/>
            <person name="Park H.-S."/>
            <person name="Lee H.K."/>
            <person name="Oh T.K."/>
            <person name="Kim J.F."/>
        </authorList>
    </citation>
    <scope>NUCLEOTIDE SEQUENCE [LARGE SCALE GENOMIC DNA]</scope>
    <source>
        <strain evidence="18 19">KCTC 2396</strain>
    </source>
</reference>
<evidence type="ECO:0000256" key="5">
    <source>
        <dbReference type="ARBA" id="ARBA00022553"/>
    </source>
</evidence>
<keyword evidence="7 15" id="KW-0812">Transmembrane</keyword>
<dbReference type="InterPro" id="IPR036890">
    <property type="entry name" value="HATPase_C_sf"/>
</dbReference>
<evidence type="ECO:0000256" key="7">
    <source>
        <dbReference type="ARBA" id="ARBA00022692"/>
    </source>
</evidence>
<dbReference type="GO" id="GO:0000155">
    <property type="term" value="F:phosphorelay sensor kinase activity"/>
    <property type="evidence" value="ECO:0007669"/>
    <property type="project" value="InterPro"/>
</dbReference>
<keyword evidence="8" id="KW-0547">Nucleotide-binding</keyword>
<dbReference type="AlphaFoldDB" id="Q2S7T2"/>
<proteinExistence type="predicted"/>
<dbReference type="Pfam" id="PF00672">
    <property type="entry name" value="HAMP"/>
    <property type="match status" value="1"/>
</dbReference>
<dbReference type="InterPro" id="IPR004358">
    <property type="entry name" value="Sig_transdc_His_kin-like_C"/>
</dbReference>
<dbReference type="Proteomes" id="UP000000238">
    <property type="component" value="Chromosome"/>
</dbReference>
<dbReference type="InterPro" id="IPR005467">
    <property type="entry name" value="His_kinase_dom"/>
</dbReference>
<keyword evidence="5" id="KW-0597">Phosphoprotein</keyword>
<evidence type="ECO:0000256" key="9">
    <source>
        <dbReference type="ARBA" id="ARBA00022777"/>
    </source>
</evidence>
<dbReference type="eggNOG" id="COG2205">
    <property type="taxonomic scope" value="Bacteria"/>
</dbReference>
<dbReference type="GO" id="GO:0005886">
    <property type="term" value="C:plasma membrane"/>
    <property type="evidence" value="ECO:0007669"/>
    <property type="project" value="UniProtKB-SubCell"/>
</dbReference>
<feature type="transmembrane region" description="Helical" evidence="15">
    <location>
        <begin position="185"/>
        <end position="203"/>
    </location>
</feature>
<dbReference type="RefSeq" id="WP_011400344.1">
    <property type="nucleotide sequence ID" value="NC_007645.1"/>
</dbReference>
<evidence type="ECO:0000313" key="18">
    <source>
        <dbReference type="EMBL" id="ABC33292.1"/>
    </source>
</evidence>
<gene>
    <name evidence="18" type="ordered locus">HCH_06659</name>
</gene>
<evidence type="ECO:0000256" key="1">
    <source>
        <dbReference type="ARBA" id="ARBA00000085"/>
    </source>
</evidence>
<evidence type="ECO:0000256" key="6">
    <source>
        <dbReference type="ARBA" id="ARBA00022679"/>
    </source>
</evidence>
<dbReference type="Pfam" id="PF02518">
    <property type="entry name" value="HATPase_c"/>
    <property type="match status" value="1"/>
</dbReference>
<dbReference type="InterPro" id="IPR003660">
    <property type="entry name" value="HAMP_dom"/>
</dbReference>
<keyword evidence="19" id="KW-1185">Reference proteome</keyword>
<keyword evidence="9 18" id="KW-0418">Kinase</keyword>
<dbReference type="Gene3D" id="3.30.565.10">
    <property type="entry name" value="Histidine kinase-like ATPase, C-terminal domain"/>
    <property type="match status" value="1"/>
</dbReference>
<keyword evidence="6" id="KW-0808">Transferase</keyword>
<dbReference type="SUPFAM" id="SSF55874">
    <property type="entry name" value="ATPase domain of HSP90 chaperone/DNA topoisomerase II/histidine kinase"/>
    <property type="match status" value="1"/>
</dbReference>
<evidence type="ECO:0000256" key="8">
    <source>
        <dbReference type="ARBA" id="ARBA00022741"/>
    </source>
</evidence>
<dbReference type="KEGG" id="hch:HCH_06659"/>
<keyword evidence="12" id="KW-0902">Two-component regulatory system</keyword>
<keyword evidence="13 15" id="KW-0472">Membrane</keyword>
<keyword evidence="14" id="KW-0175">Coiled coil</keyword>
<dbReference type="Gene3D" id="6.10.340.10">
    <property type="match status" value="1"/>
</dbReference>
<dbReference type="SUPFAM" id="SSF47384">
    <property type="entry name" value="Homodimeric domain of signal transducing histidine kinase"/>
    <property type="match status" value="1"/>
</dbReference>
<dbReference type="PANTHER" id="PTHR45528:SF1">
    <property type="entry name" value="SENSOR HISTIDINE KINASE CPXA"/>
    <property type="match status" value="1"/>
</dbReference>
<feature type="transmembrane region" description="Helical" evidence="15">
    <location>
        <begin position="9"/>
        <end position="30"/>
    </location>
</feature>
<feature type="domain" description="Histidine kinase" evidence="16">
    <location>
        <begin position="259"/>
        <end position="475"/>
    </location>
</feature>
<dbReference type="InterPro" id="IPR050398">
    <property type="entry name" value="HssS/ArlS-like"/>
</dbReference>
<keyword evidence="11 15" id="KW-1133">Transmembrane helix</keyword>
<dbReference type="PRINTS" id="PR00344">
    <property type="entry name" value="BCTRLSENSOR"/>
</dbReference>
<dbReference type="InterPro" id="IPR036097">
    <property type="entry name" value="HisK_dim/P_sf"/>
</dbReference>
<evidence type="ECO:0000259" key="17">
    <source>
        <dbReference type="PROSITE" id="PS50885"/>
    </source>
</evidence>
<dbReference type="OrthoDB" id="9804645at2"/>
<feature type="coiled-coil region" evidence="14">
    <location>
        <begin position="232"/>
        <end position="259"/>
    </location>
</feature>
<evidence type="ECO:0000256" key="3">
    <source>
        <dbReference type="ARBA" id="ARBA00012438"/>
    </source>
</evidence>
<dbReference type="InterPro" id="IPR003661">
    <property type="entry name" value="HisK_dim/P_dom"/>
</dbReference>
<dbReference type="InterPro" id="IPR003594">
    <property type="entry name" value="HATPase_dom"/>
</dbReference>
<dbReference type="EMBL" id="CP000155">
    <property type="protein sequence ID" value="ABC33292.1"/>
    <property type="molecule type" value="Genomic_DNA"/>
</dbReference>
<evidence type="ECO:0000256" key="14">
    <source>
        <dbReference type="SAM" id="Coils"/>
    </source>
</evidence>
<evidence type="ECO:0000256" key="15">
    <source>
        <dbReference type="SAM" id="Phobius"/>
    </source>
</evidence>
<comment type="catalytic activity">
    <reaction evidence="1">
        <text>ATP + protein L-histidine = ADP + protein N-phospho-L-histidine.</text>
        <dbReference type="EC" id="2.7.13.3"/>
    </reaction>
</comment>
<dbReference type="CDD" id="cd00075">
    <property type="entry name" value="HATPase"/>
    <property type="match status" value="1"/>
</dbReference>
<evidence type="ECO:0000256" key="2">
    <source>
        <dbReference type="ARBA" id="ARBA00004651"/>
    </source>
</evidence>
<evidence type="ECO:0000256" key="10">
    <source>
        <dbReference type="ARBA" id="ARBA00022840"/>
    </source>
</evidence>
<evidence type="ECO:0000256" key="4">
    <source>
        <dbReference type="ARBA" id="ARBA00022475"/>
    </source>
</evidence>
<dbReference type="CDD" id="cd00082">
    <property type="entry name" value="HisKA"/>
    <property type="match status" value="1"/>
</dbReference>
<keyword evidence="10" id="KW-0067">ATP-binding</keyword>
<comment type="subcellular location">
    <subcellularLocation>
        <location evidence="2">Cell membrane</location>
        <topology evidence="2">Multi-pass membrane protein</topology>
    </subcellularLocation>
</comment>
<dbReference type="STRING" id="349521.HCH_06659"/>
<dbReference type="EC" id="2.7.13.3" evidence="3"/>
<evidence type="ECO:0000256" key="12">
    <source>
        <dbReference type="ARBA" id="ARBA00023012"/>
    </source>
</evidence>
<feature type="domain" description="HAMP" evidence="17">
    <location>
        <begin position="200"/>
        <end position="251"/>
    </location>
</feature>
<dbReference type="PANTHER" id="PTHR45528">
    <property type="entry name" value="SENSOR HISTIDINE KINASE CPXA"/>
    <property type="match status" value="1"/>
</dbReference>
<protein>
    <recommendedName>
        <fullName evidence="3">histidine kinase</fullName>
        <ecNumber evidence="3">2.7.13.3</ecNumber>
    </recommendedName>
</protein>
<dbReference type="Gene3D" id="1.10.287.130">
    <property type="match status" value="1"/>
</dbReference>
<evidence type="ECO:0000259" key="16">
    <source>
        <dbReference type="PROSITE" id="PS50109"/>
    </source>
</evidence>
<dbReference type="PROSITE" id="PS50109">
    <property type="entry name" value="HIS_KIN"/>
    <property type="match status" value="1"/>
</dbReference>
<dbReference type="HOGENOM" id="CLU_000445_89_23_6"/>